<evidence type="ECO:0000313" key="2">
    <source>
        <dbReference type="Proteomes" id="UP001597173"/>
    </source>
</evidence>
<dbReference type="Proteomes" id="UP001597173">
    <property type="component" value="Unassembled WGS sequence"/>
</dbReference>
<dbReference type="Pfam" id="PF06892">
    <property type="entry name" value="Phage_CP76"/>
    <property type="match status" value="1"/>
</dbReference>
<protein>
    <submittedName>
        <fullName evidence="1">Phage regulatory CII family protein</fullName>
    </submittedName>
</protein>
<dbReference type="RefSeq" id="WP_374838437.1">
    <property type="nucleotide sequence ID" value="NZ_JBHEEW010000007.1"/>
</dbReference>
<gene>
    <name evidence="1" type="ORF">ACFQ33_10245</name>
</gene>
<dbReference type="EMBL" id="JBHTNF010000005">
    <property type="protein sequence ID" value="MFD1328270.1"/>
    <property type="molecule type" value="Genomic_DNA"/>
</dbReference>
<accession>A0ABW3YWM0</accession>
<proteinExistence type="predicted"/>
<comment type="caution">
    <text evidence="1">The sequence shown here is derived from an EMBL/GenBank/DDBJ whole genome shotgun (WGS) entry which is preliminary data.</text>
</comment>
<name>A0ABW3YWM0_MYCRA</name>
<evidence type="ECO:0000313" key="1">
    <source>
        <dbReference type="EMBL" id="MFD1328270.1"/>
    </source>
</evidence>
<reference evidence="2" key="1">
    <citation type="journal article" date="2019" name="Int. J. Syst. Evol. Microbiol.">
        <title>The Global Catalogue of Microorganisms (GCM) 10K type strain sequencing project: providing services to taxonomists for standard genome sequencing and annotation.</title>
        <authorList>
            <consortium name="The Broad Institute Genomics Platform"/>
            <consortium name="The Broad Institute Genome Sequencing Center for Infectious Disease"/>
            <person name="Wu L."/>
            <person name="Ma J."/>
        </authorList>
    </citation>
    <scope>NUCLEOTIDE SEQUENCE [LARGE SCALE GENOMIC DNA]</scope>
    <source>
        <strain evidence="2">CCUG 55609</strain>
    </source>
</reference>
<dbReference type="InterPro" id="IPR009679">
    <property type="entry name" value="Phage_186_CII-like"/>
</dbReference>
<organism evidence="1 2">
    <name type="scientific">Mycoplana ramosa</name>
    <name type="common">Mycoplana bullata</name>
    <dbReference type="NCBI Taxonomy" id="40837"/>
    <lineage>
        <taxon>Bacteria</taxon>
        <taxon>Pseudomonadati</taxon>
        <taxon>Pseudomonadota</taxon>
        <taxon>Alphaproteobacteria</taxon>
        <taxon>Hyphomicrobiales</taxon>
        <taxon>Rhizobiaceae</taxon>
        <taxon>Mycoplana</taxon>
    </lineage>
</organism>
<sequence>MSDATMYRLKAAQRDLVEACGGVMRAAEKCGYSKSNVGRWFDPNDPTLMPLPAVITLEAECQRPFVTAVMAEANGRRLADPHQERAADVSVLTSHAEVMRQASELMNAMALAMEDGRITPAEATTVDRIASALDTASANLRSSLATVKARQGAAARLHVVGGEGE</sequence>
<keyword evidence="2" id="KW-1185">Reference proteome</keyword>